<reference evidence="10 11" key="1">
    <citation type="submission" date="2017-07" db="EMBL/GenBank/DDBJ databases">
        <authorList>
            <person name="Talla V."/>
            <person name="Backstrom N."/>
        </authorList>
    </citation>
    <scope>NUCLEOTIDE SEQUENCE [LARGE SCALE GENOMIC DNA]</scope>
</reference>
<feature type="domain" description="Chromatin assembly factor 1 subunit A dimerization" evidence="9">
    <location>
        <begin position="559"/>
        <end position="623"/>
    </location>
</feature>
<feature type="compositionally biased region" description="Basic residues" evidence="7">
    <location>
        <begin position="105"/>
        <end position="119"/>
    </location>
</feature>
<keyword evidence="5" id="KW-0234">DNA repair</keyword>
<feature type="compositionally biased region" description="Basic and acidic residues" evidence="7">
    <location>
        <begin position="763"/>
        <end position="777"/>
    </location>
</feature>
<feature type="compositionally biased region" description="Basic residues" evidence="7">
    <location>
        <begin position="234"/>
        <end position="243"/>
    </location>
</feature>
<sequence length="791" mass="91388">MKTHKSPESEVTPSKKKLKQARLPFKIITEDSPKSDSTVSRKRKLTTPEPVPVTKIGKVTKENEVADELILISDDDSKECIAPVSKGTTKILNPYVKLVDAVRKKKLQKSKASKRRKSNSKLENGLNKNEIILNGTLNEDKRSKCEERMDIDEDQAESDDTKSLDKDSVQLNEVNEKIDSAIIIEDSNGPSDTNCVNNKTDIEVIKNSTEKSEDVINFNIDNSSKNETTESPKTPKRITRNKTNKNNVSLNTSQIIKTDESLASSPNTTKQSTRSSSVTKSEGDVSITESNNLNITPKQLNKKNESAKKKAERENERQEKEKKRQQEKEERARLKQEKEDQKKKEREEKEEAKRKEKEEKEEQKRKEREEKEKQKELEKKLKDEKEEQKRKEREEKEEQKRKEKEAKEDEKRKRQEALELEKQEQEQKKKRESQAFVSFFVPKQKIEKDQKTVECISHNNMLSNFTIKLDMRLAPTTRSDLTEDRKQGLDMLLKSQDQKQLYLSNIKDGTLKPLSSGKTWPLGDKDDDVMIIEDELPPTNEIGEIIACDSAVREKLRPKLLSFHENRRPPYWGTWRKRSVNVKPRQPFGQDKKFDYEVDSDEEWEEEEGESIDGSVAGSDDEQGPDEYEVDNEVFVPHGYLSDEEATMGDDDVLSLSPEAQKARLKHLGDEFETELRKPTEKLKPRVYGLLWQAADGGKPEHCSDALWNYFSKFSMILNDPTPFLQPSVEQEMTEKKKVKKKKTNTETEQKIPSAEKKKKLKQDKESKKPEKIEKKSQPGINTFLTKFKAS</sequence>
<feature type="compositionally biased region" description="Acidic residues" evidence="7">
    <location>
        <begin position="149"/>
        <end position="158"/>
    </location>
</feature>
<feature type="compositionally biased region" description="Polar residues" evidence="7">
    <location>
        <begin position="219"/>
        <end position="231"/>
    </location>
</feature>
<feature type="region of interest" description="Disordered" evidence="7">
    <location>
        <begin position="586"/>
        <end position="627"/>
    </location>
</feature>
<dbReference type="GO" id="GO:0005634">
    <property type="term" value="C:nucleus"/>
    <property type="evidence" value="ECO:0007669"/>
    <property type="project" value="UniProtKB-SubCell"/>
</dbReference>
<keyword evidence="3" id="KW-0227">DNA damage</keyword>
<feature type="compositionally biased region" description="Basic and acidic residues" evidence="7">
    <location>
        <begin position="138"/>
        <end position="148"/>
    </location>
</feature>
<evidence type="ECO:0000259" key="9">
    <source>
        <dbReference type="Pfam" id="PF12253"/>
    </source>
</evidence>
<gene>
    <name evidence="10" type="ORF">LSINAPIS_LOCUS8363</name>
</gene>
<keyword evidence="4" id="KW-0143">Chaperone</keyword>
<evidence type="ECO:0000256" key="3">
    <source>
        <dbReference type="ARBA" id="ARBA00022763"/>
    </source>
</evidence>
<feature type="domain" description="Chromatin assembly factor 1 p150 subunit acidic region" evidence="8">
    <location>
        <begin position="341"/>
        <end position="472"/>
    </location>
</feature>
<feature type="compositionally biased region" description="Polar residues" evidence="7">
    <location>
        <begin position="248"/>
        <end position="280"/>
    </location>
</feature>
<dbReference type="EMBL" id="FZQP02002968">
    <property type="protein sequence ID" value="VVC96974.1"/>
    <property type="molecule type" value="Genomic_DNA"/>
</dbReference>
<evidence type="ECO:0000256" key="2">
    <source>
        <dbReference type="ARBA" id="ARBA00022705"/>
    </source>
</evidence>
<dbReference type="PANTHER" id="PTHR15272">
    <property type="entry name" value="CHROMATIN ASSEMBLY FACTOR 1 SUBUNIT A CAF-1 SUBUNIT A"/>
    <property type="match status" value="1"/>
</dbReference>
<evidence type="ECO:0000256" key="6">
    <source>
        <dbReference type="ARBA" id="ARBA00023242"/>
    </source>
</evidence>
<evidence type="ECO:0000256" key="7">
    <source>
        <dbReference type="SAM" id="MobiDB-lite"/>
    </source>
</evidence>
<dbReference type="Proteomes" id="UP000324832">
    <property type="component" value="Unassembled WGS sequence"/>
</dbReference>
<dbReference type="Pfam" id="PF11600">
    <property type="entry name" value="CAF1A_acidic"/>
    <property type="match status" value="1"/>
</dbReference>
<keyword evidence="2" id="KW-0235">DNA replication</keyword>
<evidence type="ECO:0000259" key="8">
    <source>
        <dbReference type="Pfam" id="PF11600"/>
    </source>
</evidence>
<dbReference type="GO" id="GO:0006334">
    <property type="term" value="P:nucleosome assembly"/>
    <property type="evidence" value="ECO:0007669"/>
    <property type="project" value="TreeGrafter"/>
</dbReference>
<feature type="compositionally biased region" description="Basic and acidic residues" evidence="7">
    <location>
        <begin position="744"/>
        <end position="756"/>
    </location>
</feature>
<feature type="compositionally biased region" description="Basic and acidic residues" evidence="7">
    <location>
        <begin position="159"/>
        <end position="171"/>
    </location>
</feature>
<protein>
    <recommendedName>
        <fullName evidence="12">Chromatin assembly factor 1 subunit p150 C-terminal domain-containing protein</fullName>
    </recommendedName>
</protein>
<feature type="compositionally biased region" description="Polar residues" evidence="7">
    <location>
        <begin position="287"/>
        <end position="297"/>
    </location>
</feature>
<evidence type="ECO:0000256" key="5">
    <source>
        <dbReference type="ARBA" id="ARBA00023204"/>
    </source>
</evidence>
<feature type="region of interest" description="Disordered" evidence="7">
    <location>
        <begin position="1"/>
        <end position="51"/>
    </location>
</feature>
<evidence type="ECO:0000313" key="10">
    <source>
        <dbReference type="EMBL" id="VVC96974.1"/>
    </source>
</evidence>
<comment type="subcellular location">
    <subcellularLocation>
        <location evidence="1">Nucleus</location>
    </subcellularLocation>
</comment>
<keyword evidence="6" id="KW-0539">Nucleus</keyword>
<evidence type="ECO:0000313" key="11">
    <source>
        <dbReference type="Proteomes" id="UP000324832"/>
    </source>
</evidence>
<feature type="compositionally biased region" description="Basic and acidic residues" evidence="7">
    <location>
        <begin position="302"/>
        <end position="433"/>
    </location>
</feature>
<feature type="compositionally biased region" description="Acidic residues" evidence="7">
    <location>
        <begin position="597"/>
        <end position="611"/>
    </location>
</feature>
<dbReference type="InterPro" id="IPR022043">
    <property type="entry name" value="CAF1A_DD"/>
</dbReference>
<feature type="region of interest" description="Disordered" evidence="7">
    <location>
        <begin position="728"/>
        <end position="791"/>
    </location>
</feature>
<evidence type="ECO:0008006" key="12">
    <source>
        <dbReference type="Google" id="ProtNLM"/>
    </source>
</evidence>
<dbReference type="InterPro" id="IPR021644">
    <property type="entry name" value="CAF-1_p150_acidic"/>
</dbReference>
<dbReference type="AlphaFoldDB" id="A0A5E4QFA1"/>
<evidence type="ECO:0000256" key="4">
    <source>
        <dbReference type="ARBA" id="ARBA00023186"/>
    </source>
</evidence>
<dbReference type="PANTHER" id="PTHR15272:SF0">
    <property type="entry name" value="CHROMATIN ASSEMBLY FACTOR 1 SUBUNIT A"/>
    <property type="match status" value="1"/>
</dbReference>
<dbReference type="Pfam" id="PF12253">
    <property type="entry name" value="CAF1A_dimeriz"/>
    <property type="match status" value="1"/>
</dbReference>
<proteinExistence type="predicted"/>
<accession>A0A5E4QFA1</accession>
<dbReference type="GO" id="GO:0006281">
    <property type="term" value="P:DNA repair"/>
    <property type="evidence" value="ECO:0007669"/>
    <property type="project" value="UniProtKB-KW"/>
</dbReference>
<name>A0A5E4QFA1_9NEOP</name>
<keyword evidence="11" id="KW-1185">Reference proteome</keyword>
<organism evidence="10 11">
    <name type="scientific">Leptidea sinapis</name>
    <dbReference type="NCBI Taxonomy" id="189913"/>
    <lineage>
        <taxon>Eukaryota</taxon>
        <taxon>Metazoa</taxon>
        <taxon>Ecdysozoa</taxon>
        <taxon>Arthropoda</taxon>
        <taxon>Hexapoda</taxon>
        <taxon>Insecta</taxon>
        <taxon>Pterygota</taxon>
        <taxon>Neoptera</taxon>
        <taxon>Endopterygota</taxon>
        <taxon>Lepidoptera</taxon>
        <taxon>Glossata</taxon>
        <taxon>Ditrysia</taxon>
        <taxon>Papilionoidea</taxon>
        <taxon>Pieridae</taxon>
        <taxon>Dismorphiinae</taxon>
        <taxon>Leptidea</taxon>
    </lineage>
</organism>
<dbReference type="GO" id="GO:0006260">
    <property type="term" value="P:DNA replication"/>
    <property type="evidence" value="ECO:0007669"/>
    <property type="project" value="UniProtKB-KW"/>
</dbReference>
<feature type="region of interest" description="Disordered" evidence="7">
    <location>
        <begin position="216"/>
        <end position="434"/>
    </location>
</feature>
<feature type="region of interest" description="Disordered" evidence="7">
    <location>
        <begin position="105"/>
        <end position="171"/>
    </location>
</feature>
<evidence type="ECO:0000256" key="1">
    <source>
        <dbReference type="ARBA" id="ARBA00004123"/>
    </source>
</evidence>
<dbReference type="GO" id="GO:0033186">
    <property type="term" value="C:CAF-1 complex"/>
    <property type="evidence" value="ECO:0007669"/>
    <property type="project" value="TreeGrafter"/>
</dbReference>